<evidence type="ECO:0000313" key="2">
    <source>
        <dbReference type="Proteomes" id="UP000050345"/>
    </source>
</evidence>
<dbReference type="Proteomes" id="UP000050345">
    <property type="component" value="Unassembled WGS sequence"/>
</dbReference>
<name>A0A9X0KWP7_PSESX</name>
<organism evidence="1 2">
    <name type="scientific">Pseudomonas syringae pv. daphniphylli</name>
    <dbReference type="NCBI Taxonomy" id="264455"/>
    <lineage>
        <taxon>Bacteria</taxon>
        <taxon>Pseudomonadati</taxon>
        <taxon>Pseudomonadota</taxon>
        <taxon>Gammaproteobacteria</taxon>
        <taxon>Pseudomonadales</taxon>
        <taxon>Pseudomonadaceae</taxon>
        <taxon>Pseudomonas</taxon>
        <taxon>Pseudomonas syringae</taxon>
    </lineage>
</organism>
<reference evidence="1 2" key="1">
    <citation type="submission" date="2015-09" db="EMBL/GenBank/DDBJ databases">
        <title>Genome announcement of multiple Pseudomonas syringae strains.</title>
        <authorList>
            <person name="Thakur S."/>
            <person name="Wang P.W."/>
            <person name="Gong Y."/>
            <person name="Weir B.S."/>
            <person name="Guttman D.S."/>
        </authorList>
    </citation>
    <scope>NUCLEOTIDE SEQUENCE [LARGE SCALE GENOMIC DNA]</scope>
    <source>
        <strain evidence="1 2">ICMP9757</strain>
    </source>
</reference>
<gene>
    <name evidence="1" type="ORF">ALO73_102978</name>
</gene>
<protein>
    <recommendedName>
        <fullName evidence="3">Oxidoreductase, FAD-binding</fullName>
    </recommendedName>
</protein>
<evidence type="ECO:0000313" key="1">
    <source>
        <dbReference type="EMBL" id="KPX13501.1"/>
    </source>
</evidence>
<dbReference type="AlphaFoldDB" id="A0A9X0KWP7"/>
<sequence length="34" mass="3766">MIADIFSCAPPIVDPRPSHPGRLRKSAWSKVADF</sequence>
<dbReference type="EMBL" id="LJQF01000156">
    <property type="protein sequence ID" value="KPX13501.1"/>
    <property type="molecule type" value="Genomic_DNA"/>
</dbReference>
<accession>A0A9X0KWP7</accession>
<comment type="caution">
    <text evidence="1">The sequence shown here is derived from an EMBL/GenBank/DDBJ whole genome shotgun (WGS) entry which is preliminary data.</text>
</comment>
<proteinExistence type="predicted"/>
<evidence type="ECO:0008006" key="3">
    <source>
        <dbReference type="Google" id="ProtNLM"/>
    </source>
</evidence>